<evidence type="ECO:0000313" key="4">
    <source>
        <dbReference type="Proteomes" id="UP000027982"/>
    </source>
</evidence>
<dbReference type="AlphaFoldDB" id="A0A068NXA2"/>
<reference evidence="3 4" key="1">
    <citation type="journal article" date="2014" name="PLoS ONE">
        <title>The first complete genome sequence of the class fimbriimonadia in the phylum armatimonadetes.</title>
        <authorList>
            <person name="Hu Z.Y."/>
            <person name="Wang Y.Z."/>
            <person name="Im W.T."/>
            <person name="Wang S.Y."/>
            <person name="Zhao G.P."/>
            <person name="Zheng H.J."/>
            <person name="Quan Z.X."/>
        </authorList>
    </citation>
    <scope>NUCLEOTIDE SEQUENCE [LARGE SCALE GENOMIC DNA]</scope>
    <source>
        <strain evidence="3">Gsoil 348</strain>
    </source>
</reference>
<evidence type="ECO:0000256" key="1">
    <source>
        <dbReference type="SAM" id="MobiDB-lite"/>
    </source>
</evidence>
<proteinExistence type="predicted"/>
<sequence length="168" mass="18896">MAEEFEGPDGSDNLDEPPAFFPYDATGGEREPAGNVELVEVQIEGIFEQQNMGNVARFVLVTDGTRRLPILIGPFEAQAIAMVIDNERPDRPMTHDLMRNIMDRLNATLDRVVIDDFWNTVYYAKLYLKTQDEEIELDSRPSDAIALAVRFDAPIFVADTILDAAMED</sequence>
<dbReference type="GO" id="GO:0004518">
    <property type="term" value="F:nuclease activity"/>
    <property type="evidence" value="ECO:0007669"/>
    <property type="project" value="InterPro"/>
</dbReference>
<dbReference type="Gene3D" id="3.10.690.10">
    <property type="entry name" value="Bifunctional nuclease domain"/>
    <property type="match status" value="1"/>
</dbReference>
<feature type="domain" description="BFN" evidence="2">
    <location>
        <begin position="38"/>
        <end position="168"/>
    </location>
</feature>
<keyword evidence="4" id="KW-1185">Reference proteome</keyword>
<feature type="region of interest" description="Disordered" evidence="1">
    <location>
        <begin position="1"/>
        <end position="27"/>
    </location>
</feature>
<dbReference type="SUPFAM" id="SSF103256">
    <property type="entry name" value="Hypothetical protein TM0160"/>
    <property type="match status" value="1"/>
</dbReference>
<dbReference type="STRING" id="661478.OP10G_4609"/>
<name>A0A068NXA2_FIMGI</name>
<gene>
    <name evidence="3" type="ORF">OP10G_4609</name>
</gene>
<dbReference type="HOGENOM" id="CLU_096111_3_0_0"/>
<organism evidence="3 4">
    <name type="scientific">Fimbriimonas ginsengisoli Gsoil 348</name>
    <dbReference type="NCBI Taxonomy" id="661478"/>
    <lineage>
        <taxon>Bacteria</taxon>
        <taxon>Bacillati</taxon>
        <taxon>Armatimonadota</taxon>
        <taxon>Fimbriimonadia</taxon>
        <taxon>Fimbriimonadales</taxon>
        <taxon>Fimbriimonadaceae</taxon>
        <taxon>Fimbriimonas</taxon>
    </lineage>
</organism>
<dbReference type="PROSITE" id="PS51658">
    <property type="entry name" value="BFN"/>
    <property type="match status" value="1"/>
</dbReference>
<accession>A0A068NXA2</accession>
<dbReference type="KEGG" id="fgi:OP10G_4609"/>
<protein>
    <submittedName>
        <fullName evidence="3">UvrB/UvrC protein</fullName>
    </submittedName>
</protein>
<dbReference type="Pfam" id="PF02577">
    <property type="entry name" value="BFN_dom"/>
    <property type="match status" value="1"/>
</dbReference>
<dbReference type="PANTHER" id="PTHR15160">
    <property type="entry name" value="VON HIPPEL-LINDAU PROTEIN"/>
    <property type="match status" value="1"/>
</dbReference>
<dbReference type="Proteomes" id="UP000027982">
    <property type="component" value="Chromosome"/>
</dbReference>
<feature type="compositionally biased region" description="Acidic residues" evidence="1">
    <location>
        <begin position="1"/>
        <end position="15"/>
    </location>
</feature>
<evidence type="ECO:0000259" key="2">
    <source>
        <dbReference type="PROSITE" id="PS51658"/>
    </source>
</evidence>
<dbReference type="RefSeq" id="WP_052547934.1">
    <property type="nucleotide sequence ID" value="NZ_CP007139.1"/>
</dbReference>
<dbReference type="eggNOG" id="COG1259">
    <property type="taxonomic scope" value="Bacteria"/>
</dbReference>
<dbReference type="OrthoDB" id="9788698at2"/>
<dbReference type="InterPro" id="IPR036104">
    <property type="entry name" value="BFN_sf"/>
</dbReference>
<dbReference type="PANTHER" id="PTHR15160:SF1">
    <property type="entry name" value="VON HIPPEL-LINDAU DISEASE TUMOR SUPPRESSOR"/>
    <property type="match status" value="1"/>
</dbReference>
<evidence type="ECO:0000313" key="3">
    <source>
        <dbReference type="EMBL" id="AIE87977.1"/>
    </source>
</evidence>
<dbReference type="EMBL" id="CP007139">
    <property type="protein sequence ID" value="AIE87977.1"/>
    <property type="molecule type" value="Genomic_DNA"/>
</dbReference>
<dbReference type="InterPro" id="IPR003729">
    <property type="entry name" value="Bi_nuclease_dom"/>
</dbReference>